<feature type="transmembrane region" description="Helical" evidence="10">
    <location>
        <begin position="261"/>
        <end position="282"/>
    </location>
</feature>
<keyword evidence="4 10" id="KW-0812">Transmembrane</keyword>
<dbReference type="GO" id="GO:0005549">
    <property type="term" value="F:odorant binding"/>
    <property type="evidence" value="ECO:0007669"/>
    <property type="project" value="InterPro"/>
</dbReference>
<dbReference type="GO" id="GO:0004984">
    <property type="term" value="F:olfactory receptor activity"/>
    <property type="evidence" value="ECO:0007669"/>
    <property type="project" value="InterPro"/>
</dbReference>
<feature type="transmembrane region" description="Helical" evidence="10">
    <location>
        <begin position="76"/>
        <end position="96"/>
    </location>
</feature>
<evidence type="ECO:0000256" key="6">
    <source>
        <dbReference type="ARBA" id="ARBA00022989"/>
    </source>
</evidence>
<keyword evidence="8 10" id="KW-0675">Receptor</keyword>
<feature type="transmembrane region" description="Helical" evidence="10">
    <location>
        <begin position="187"/>
        <end position="214"/>
    </location>
</feature>
<protein>
    <recommendedName>
        <fullName evidence="10">Odorant receptor</fullName>
    </recommendedName>
</protein>
<evidence type="ECO:0000256" key="4">
    <source>
        <dbReference type="ARBA" id="ARBA00022692"/>
    </source>
</evidence>
<evidence type="ECO:0000256" key="10">
    <source>
        <dbReference type="RuleBase" id="RU351113"/>
    </source>
</evidence>
<evidence type="ECO:0000256" key="2">
    <source>
        <dbReference type="ARBA" id="ARBA00022475"/>
    </source>
</evidence>
<proteinExistence type="inferred from homology"/>
<comment type="caution">
    <text evidence="11">The sequence shown here is derived from an EMBL/GenBank/DDBJ whole genome shotgun (WGS) entry which is preliminary data.</text>
</comment>
<comment type="caution">
    <text evidence="10">Lacks conserved residue(s) required for the propagation of feature annotation.</text>
</comment>
<evidence type="ECO:0000256" key="7">
    <source>
        <dbReference type="ARBA" id="ARBA00023136"/>
    </source>
</evidence>
<evidence type="ECO:0000256" key="3">
    <source>
        <dbReference type="ARBA" id="ARBA00022606"/>
    </source>
</evidence>
<gene>
    <name evidence="11" type="ORF">PUN28_010525</name>
</gene>
<evidence type="ECO:0000256" key="5">
    <source>
        <dbReference type="ARBA" id="ARBA00022725"/>
    </source>
</evidence>
<evidence type="ECO:0000313" key="12">
    <source>
        <dbReference type="Proteomes" id="UP001430953"/>
    </source>
</evidence>
<comment type="similarity">
    <text evidence="10">Belongs to the insect chemoreceptor superfamily. Heteromeric odorant receptor channel (TC 1.A.69) family.</text>
</comment>
<dbReference type="Proteomes" id="UP001430953">
    <property type="component" value="Unassembled WGS sequence"/>
</dbReference>
<dbReference type="GO" id="GO:0007165">
    <property type="term" value="P:signal transduction"/>
    <property type="evidence" value="ECO:0007669"/>
    <property type="project" value="UniProtKB-KW"/>
</dbReference>
<dbReference type="GO" id="GO:0005886">
    <property type="term" value="C:plasma membrane"/>
    <property type="evidence" value="ECO:0007669"/>
    <property type="project" value="UniProtKB-SubCell"/>
</dbReference>
<keyword evidence="2" id="KW-1003">Cell membrane</keyword>
<keyword evidence="12" id="KW-1185">Reference proteome</keyword>
<name>A0AAW2FHW0_9HYME</name>
<dbReference type="EMBL" id="JADYXP020000010">
    <property type="protein sequence ID" value="KAL0115022.1"/>
    <property type="molecule type" value="Genomic_DNA"/>
</dbReference>
<sequence>MDRQADTTYADKEYDDLIRPIKVAAKFVSYWPLKRNHSTSAKLFRTFHTLLMFFMIISMCAAQTADIIHNLDDLDEMTACALMASAFYLSLTRLIVFSLHQKDMLYVVETMRTDWTCLSYEDRIILKEKCLFAFRLAKTFAYMVTFTVGFFAFVPILETFILGKERILPYRGFFFYNQTVSPFYESIYVFNVMGGFIGGGSIIGATTFNLIVIIHGSAKFAILRKKLEMINSNDPDADKDVIACIKDHQNAISFADALERIINVLALAQFVISTGLVCFAGFQATSMMENKARLMQYSMFLNSAILELFMFSFSGNALIDESDAVGESAYCSHWIGGTFSRSLQILMLRSKVPSKITAAKFYSMSLQSFSQVLSTSFSYIMFLMTVNEE</sequence>
<comment type="subcellular location">
    <subcellularLocation>
        <location evidence="1 10">Cell membrane</location>
        <topology evidence="1 10">Multi-pass membrane protein</topology>
    </subcellularLocation>
</comment>
<keyword evidence="9 10" id="KW-0807">Transducer</keyword>
<evidence type="ECO:0000256" key="8">
    <source>
        <dbReference type="ARBA" id="ARBA00023170"/>
    </source>
</evidence>
<dbReference type="PANTHER" id="PTHR21137">
    <property type="entry name" value="ODORANT RECEPTOR"/>
    <property type="match status" value="1"/>
</dbReference>
<evidence type="ECO:0000256" key="1">
    <source>
        <dbReference type="ARBA" id="ARBA00004651"/>
    </source>
</evidence>
<evidence type="ECO:0000256" key="9">
    <source>
        <dbReference type="ARBA" id="ARBA00023224"/>
    </source>
</evidence>
<organism evidence="11 12">
    <name type="scientific">Cardiocondyla obscurior</name>
    <dbReference type="NCBI Taxonomy" id="286306"/>
    <lineage>
        <taxon>Eukaryota</taxon>
        <taxon>Metazoa</taxon>
        <taxon>Ecdysozoa</taxon>
        <taxon>Arthropoda</taxon>
        <taxon>Hexapoda</taxon>
        <taxon>Insecta</taxon>
        <taxon>Pterygota</taxon>
        <taxon>Neoptera</taxon>
        <taxon>Endopterygota</taxon>
        <taxon>Hymenoptera</taxon>
        <taxon>Apocrita</taxon>
        <taxon>Aculeata</taxon>
        <taxon>Formicoidea</taxon>
        <taxon>Formicidae</taxon>
        <taxon>Myrmicinae</taxon>
        <taxon>Cardiocondyla</taxon>
    </lineage>
</organism>
<keyword evidence="3 10" id="KW-0716">Sensory transduction</keyword>
<feature type="transmembrane region" description="Helical" evidence="10">
    <location>
        <begin position="139"/>
        <end position="162"/>
    </location>
</feature>
<keyword evidence="6 10" id="KW-1133">Transmembrane helix</keyword>
<dbReference type="Pfam" id="PF02949">
    <property type="entry name" value="7tm_6"/>
    <property type="match status" value="1"/>
</dbReference>
<evidence type="ECO:0000313" key="11">
    <source>
        <dbReference type="EMBL" id="KAL0115022.1"/>
    </source>
</evidence>
<keyword evidence="7 10" id="KW-0472">Membrane</keyword>
<keyword evidence="5 10" id="KW-0552">Olfaction</keyword>
<feature type="transmembrane region" description="Helical" evidence="10">
    <location>
        <begin position="43"/>
        <end position="64"/>
    </location>
</feature>
<dbReference type="InterPro" id="IPR004117">
    <property type="entry name" value="7tm6_olfct_rcpt"/>
</dbReference>
<dbReference type="AlphaFoldDB" id="A0AAW2FHW0"/>
<accession>A0AAW2FHW0</accession>
<dbReference type="PANTHER" id="PTHR21137:SF35">
    <property type="entry name" value="ODORANT RECEPTOR 19A-RELATED"/>
    <property type="match status" value="1"/>
</dbReference>
<reference evidence="11 12" key="1">
    <citation type="submission" date="2023-03" db="EMBL/GenBank/DDBJ databases">
        <title>High recombination rates correlate with genetic variation in Cardiocondyla obscurior ants.</title>
        <authorList>
            <person name="Errbii M."/>
        </authorList>
    </citation>
    <scope>NUCLEOTIDE SEQUENCE [LARGE SCALE GENOMIC DNA]</scope>
    <source>
        <strain evidence="11">Alpha-2009</strain>
        <tissue evidence="11">Whole body</tissue>
    </source>
</reference>